<dbReference type="Gene3D" id="3.30.460.80">
    <property type="entry name" value="NADH:ubiquinone oxidoreductase, 30kDa subunit"/>
    <property type="match status" value="1"/>
</dbReference>
<gene>
    <name evidence="3" type="primary">nuoC</name>
    <name evidence="5" type="ORF">FHS57_005659</name>
</gene>
<dbReference type="PANTHER" id="PTHR10884:SF14">
    <property type="entry name" value="NADH DEHYDROGENASE [UBIQUINONE] IRON-SULFUR PROTEIN 3, MITOCHONDRIAL"/>
    <property type="match status" value="1"/>
</dbReference>
<dbReference type="GO" id="GO:0008137">
    <property type="term" value="F:NADH dehydrogenase (ubiquinone) activity"/>
    <property type="evidence" value="ECO:0007669"/>
    <property type="project" value="InterPro"/>
</dbReference>
<comment type="similarity">
    <text evidence="1 3">Belongs to the complex I 30 kDa subunit family.</text>
</comment>
<dbReference type="Proteomes" id="UP000541352">
    <property type="component" value="Unassembled WGS sequence"/>
</dbReference>
<keyword evidence="3" id="KW-1003">Cell membrane</keyword>
<dbReference type="HAMAP" id="MF_01357">
    <property type="entry name" value="NDH1_NuoC"/>
    <property type="match status" value="1"/>
</dbReference>
<proteinExistence type="inferred from homology"/>
<keyword evidence="3" id="KW-0874">Quinone</keyword>
<dbReference type="EMBL" id="JACIBY010000019">
    <property type="protein sequence ID" value="MBB3841630.1"/>
    <property type="molecule type" value="Genomic_DNA"/>
</dbReference>
<keyword evidence="2 3" id="KW-0813">Transport</keyword>
<comment type="caution">
    <text evidence="5">The sequence shown here is derived from an EMBL/GenBank/DDBJ whole genome shotgun (WGS) entry which is preliminary data.</text>
</comment>
<dbReference type="GO" id="GO:0048038">
    <property type="term" value="F:quinone binding"/>
    <property type="evidence" value="ECO:0007669"/>
    <property type="project" value="UniProtKB-KW"/>
</dbReference>
<dbReference type="PANTHER" id="PTHR10884">
    <property type="entry name" value="NADH DEHYDROGENASE UBIQUINONE IRON-SULFUR PROTEIN 3"/>
    <property type="match status" value="1"/>
</dbReference>
<dbReference type="GO" id="GO:0050136">
    <property type="term" value="F:NADH dehydrogenase (quinone) (non-electrogenic) activity"/>
    <property type="evidence" value="ECO:0007669"/>
    <property type="project" value="UniProtKB-UniRule"/>
</dbReference>
<comment type="subcellular location">
    <subcellularLocation>
        <location evidence="3">Cell membrane</location>
        <topology evidence="3">Peripheral membrane protein</topology>
        <orientation evidence="3">Cytoplasmic side</orientation>
    </subcellularLocation>
</comment>
<dbReference type="InterPro" id="IPR037232">
    <property type="entry name" value="NADH_quin_OxRdtase_su_C/D-like"/>
</dbReference>
<name>A0A7W5ZRX2_9BACT</name>
<keyword evidence="6" id="KW-1185">Reference proteome</keyword>
<accession>A0A7W5ZRX2</accession>
<dbReference type="RefSeq" id="WP_028526556.1">
    <property type="nucleotide sequence ID" value="NZ_JACIBY010000019.1"/>
</dbReference>
<keyword evidence="3" id="KW-0520">NAD</keyword>
<sequence>MLNNQSVAEEIVKKFGDDVYDFEEPFGLLTLTTTREQIIPMLEYLKNHSEFKIGFLTDITGVHFPDTTPATEYCVVYHLHSFIHNFRVRIKVFLAEADLHIPTASEVYASANWMERETFDFFGIIFDGHPNLIRILNMEEMDYHPMRREYPLEDATREDKIDALFGR</sequence>
<dbReference type="InterPro" id="IPR010218">
    <property type="entry name" value="NADH_DH_suC"/>
</dbReference>
<reference evidence="5 6" key="1">
    <citation type="submission" date="2020-08" db="EMBL/GenBank/DDBJ databases">
        <title>Genomic Encyclopedia of Type Strains, Phase IV (KMG-IV): sequencing the most valuable type-strain genomes for metagenomic binning, comparative biology and taxonomic classification.</title>
        <authorList>
            <person name="Goeker M."/>
        </authorList>
    </citation>
    <scope>NUCLEOTIDE SEQUENCE [LARGE SCALE GENOMIC DNA]</scope>
    <source>
        <strain evidence="5 6">DSM 17976</strain>
    </source>
</reference>
<dbReference type="InterPro" id="IPR001268">
    <property type="entry name" value="NADH_UbQ_OxRdtase_30kDa_su"/>
</dbReference>
<keyword evidence="3" id="KW-0472">Membrane</keyword>
<protein>
    <recommendedName>
        <fullName evidence="3">NADH-quinone oxidoreductase subunit C</fullName>
        <ecNumber evidence="3">7.1.1.-</ecNumber>
    </recommendedName>
    <alternativeName>
        <fullName evidence="3">NADH dehydrogenase I subunit C</fullName>
    </alternativeName>
    <alternativeName>
        <fullName evidence="3">NDH-1 subunit C</fullName>
    </alternativeName>
</protein>
<comment type="catalytic activity">
    <reaction evidence="3">
        <text>a quinone + NADH + 5 H(+)(in) = a quinol + NAD(+) + 4 H(+)(out)</text>
        <dbReference type="Rhea" id="RHEA:57888"/>
        <dbReference type="ChEBI" id="CHEBI:15378"/>
        <dbReference type="ChEBI" id="CHEBI:24646"/>
        <dbReference type="ChEBI" id="CHEBI:57540"/>
        <dbReference type="ChEBI" id="CHEBI:57945"/>
        <dbReference type="ChEBI" id="CHEBI:132124"/>
    </reaction>
</comment>
<evidence type="ECO:0000313" key="5">
    <source>
        <dbReference type="EMBL" id="MBB3841630.1"/>
    </source>
</evidence>
<keyword evidence="3" id="KW-1278">Translocase</keyword>
<dbReference type="Pfam" id="PF00329">
    <property type="entry name" value="Complex1_30kDa"/>
    <property type="match status" value="1"/>
</dbReference>
<organism evidence="5 6">
    <name type="scientific">Runella defluvii</name>
    <dbReference type="NCBI Taxonomy" id="370973"/>
    <lineage>
        <taxon>Bacteria</taxon>
        <taxon>Pseudomonadati</taxon>
        <taxon>Bacteroidota</taxon>
        <taxon>Cytophagia</taxon>
        <taxon>Cytophagales</taxon>
        <taxon>Spirosomataceae</taxon>
        <taxon>Runella</taxon>
    </lineage>
</organism>
<dbReference type="EC" id="7.1.1.-" evidence="3"/>
<evidence type="ECO:0000256" key="3">
    <source>
        <dbReference type="HAMAP-Rule" id="MF_01357"/>
    </source>
</evidence>
<evidence type="ECO:0000259" key="4">
    <source>
        <dbReference type="Pfam" id="PF00329"/>
    </source>
</evidence>
<comment type="function">
    <text evidence="3">NDH-1 shuttles electrons from NADH, via FMN and iron-sulfur (Fe-S) centers, to quinones in the respiratory chain. The immediate electron acceptor for the enzyme in this species is believed to be a menaquinone. Couples the redox reaction to proton translocation (for every two electrons transferred, four hydrogen ions are translocated across the cytoplasmic membrane), and thus conserves the redox energy in a proton gradient.</text>
</comment>
<feature type="domain" description="NADH:ubiquinone oxidoreductase 30kDa subunit" evidence="4">
    <location>
        <begin position="32"/>
        <end position="154"/>
    </location>
</feature>
<dbReference type="AlphaFoldDB" id="A0A7W5ZRX2"/>
<evidence type="ECO:0000313" key="6">
    <source>
        <dbReference type="Proteomes" id="UP000541352"/>
    </source>
</evidence>
<dbReference type="GO" id="GO:0005886">
    <property type="term" value="C:plasma membrane"/>
    <property type="evidence" value="ECO:0007669"/>
    <property type="project" value="UniProtKB-SubCell"/>
</dbReference>
<dbReference type="SUPFAM" id="SSF143243">
    <property type="entry name" value="Nqo5-like"/>
    <property type="match status" value="1"/>
</dbReference>
<comment type="subunit">
    <text evidence="3">NDH-1 is composed of 14 different subunits. Subunits NuoB, C, D, E, F, and G constitute the peripheral sector of the complex.</text>
</comment>
<evidence type="ECO:0000256" key="2">
    <source>
        <dbReference type="ARBA" id="ARBA00022448"/>
    </source>
</evidence>
<evidence type="ECO:0000256" key="1">
    <source>
        <dbReference type="ARBA" id="ARBA00007569"/>
    </source>
</evidence>